<sequence>FLTGDERNLRPMILKDIADEIGMDVSTVSRVANSKYVDTPYGTRLIKDFFSESMKNDQGEDVSTKEIKKILEMTIEDENKRKPLTDDRLAKILKEKGYPIARRTVAKYREQLDIPVARLRKQI</sequence>
<dbReference type="Pfam" id="PF04552">
    <property type="entry name" value="Sigma54_DBD"/>
    <property type="match status" value="1"/>
</dbReference>
<name>A0ABX1D4H1_9FLAO</name>
<feature type="domain" description="RNA polymerase sigma factor 54 DNA-binding" evidence="1">
    <location>
        <begin position="1"/>
        <end position="122"/>
    </location>
</feature>
<dbReference type="EMBL" id="JAAVJR010001008">
    <property type="protein sequence ID" value="NJW55300.1"/>
    <property type="molecule type" value="Genomic_DNA"/>
</dbReference>
<keyword evidence="3" id="KW-1185">Reference proteome</keyword>
<gene>
    <name evidence="2" type="ORF">HC175_20500</name>
</gene>
<dbReference type="PRINTS" id="PR00045">
    <property type="entry name" value="SIGMA54FCT"/>
</dbReference>
<dbReference type="PROSITE" id="PS00718">
    <property type="entry name" value="SIGMA54_2"/>
    <property type="match status" value="1"/>
</dbReference>
<comment type="caution">
    <text evidence="2">The sequence shown here is derived from an EMBL/GenBank/DDBJ whole genome shotgun (WGS) entry which is preliminary data.</text>
</comment>
<evidence type="ECO:0000313" key="2">
    <source>
        <dbReference type="EMBL" id="NJW55300.1"/>
    </source>
</evidence>
<proteinExistence type="predicted"/>
<feature type="non-terminal residue" evidence="2">
    <location>
        <position position="1"/>
    </location>
</feature>
<protein>
    <submittedName>
        <fullName evidence="2">RNA polymerase sigma-54 factor</fullName>
    </submittedName>
</protein>
<dbReference type="Proteomes" id="UP000703674">
    <property type="component" value="Unassembled WGS sequence"/>
</dbReference>
<dbReference type="PANTHER" id="PTHR32248">
    <property type="entry name" value="RNA POLYMERASE SIGMA-54 FACTOR"/>
    <property type="match status" value="1"/>
</dbReference>
<dbReference type="PANTHER" id="PTHR32248:SF4">
    <property type="entry name" value="RNA POLYMERASE SIGMA-54 FACTOR"/>
    <property type="match status" value="1"/>
</dbReference>
<dbReference type="Gene3D" id="1.10.10.60">
    <property type="entry name" value="Homeodomain-like"/>
    <property type="match status" value="1"/>
</dbReference>
<evidence type="ECO:0000313" key="3">
    <source>
        <dbReference type="Proteomes" id="UP000703674"/>
    </source>
</evidence>
<organism evidence="2 3">
    <name type="scientific">Salinimicrobium oceani</name>
    <dbReference type="NCBI Taxonomy" id="2722702"/>
    <lineage>
        <taxon>Bacteria</taxon>
        <taxon>Pseudomonadati</taxon>
        <taxon>Bacteroidota</taxon>
        <taxon>Flavobacteriia</taxon>
        <taxon>Flavobacteriales</taxon>
        <taxon>Flavobacteriaceae</taxon>
        <taxon>Salinimicrobium</taxon>
    </lineage>
</organism>
<evidence type="ECO:0000259" key="1">
    <source>
        <dbReference type="Pfam" id="PF04552"/>
    </source>
</evidence>
<dbReference type="InterPro" id="IPR007634">
    <property type="entry name" value="RNA_pol_sigma_54_DNA-bd"/>
</dbReference>
<dbReference type="InterPro" id="IPR000394">
    <property type="entry name" value="RNA_pol_sigma_54"/>
</dbReference>
<dbReference type="PROSITE" id="PS50044">
    <property type="entry name" value="SIGMA54_3"/>
    <property type="match status" value="1"/>
</dbReference>
<reference evidence="2 3" key="1">
    <citation type="submission" date="2020-03" db="EMBL/GenBank/DDBJ databases">
        <title>Salinimicrobium sp. nov, isolated from SCS.</title>
        <authorList>
            <person name="Cao W.R."/>
        </authorList>
    </citation>
    <scope>NUCLEOTIDE SEQUENCE [LARGE SCALE GENOMIC DNA]</scope>
    <source>
        <strain evidence="3">J15B91</strain>
    </source>
</reference>
<accession>A0ABX1D4H1</accession>